<name>B3JFV6_9BACT</name>
<evidence type="ECO:0000313" key="2">
    <source>
        <dbReference type="Proteomes" id="UP000003146"/>
    </source>
</evidence>
<reference evidence="1 2" key="1">
    <citation type="submission" date="2008-04" db="EMBL/GenBank/DDBJ databases">
        <title>Draft genome sequence of Bacteroides coprocola (DSM 17136).</title>
        <authorList>
            <person name="Sudarsanam P."/>
            <person name="Ley R."/>
            <person name="Guruge J."/>
            <person name="Turnbaugh P.J."/>
            <person name="Mahowald M."/>
            <person name="Liep D."/>
            <person name="Gordon J."/>
        </authorList>
    </citation>
    <scope>NUCLEOTIDE SEQUENCE [LARGE SCALE GENOMIC DNA]</scope>
    <source>
        <strain evidence="1 2">DSM 17136</strain>
    </source>
</reference>
<comment type="caution">
    <text evidence="1">The sequence shown here is derived from an EMBL/GenBank/DDBJ whole genome shotgun (WGS) entry which is preliminary data.</text>
</comment>
<reference evidence="1 2" key="2">
    <citation type="submission" date="2008-04" db="EMBL/GenBank/DDBJ databases">
        <authorList>
            <person name="Fulton L."/>
            <person name="Clifton S."/>
            <person name="Fulton B."/>
            <person name="Xu J."/>
            <person name="Minx P."/>
            <person name="Pepin K.H."/>
            <person name="Johnson M."/>
            <person name="Thiruvilangam P."/>
            <person name="Bhonagiri V."/>
            <person name="Nash W.E."/>
            <person name="Mardis E.R."/>
            <person name="Wilson R.K."/>
        </authorList>
    </citation>
    <scope>NUCLEOTIDE SEQUENCE [LARGE SCALE GENOMIC DNA]</scope>
    <source>
        <strain evidence="1 2">DSM 17136</strain>
    </source>
</reference>
<sequence>MKSVLYFSPYFSIQKQKKHHVHKIYGISSVGTTLEYPDKSLYGNNR</sequence>
<organism evidence="1 2">
    <name type="scientific">Phocaeicola coprocola DSM 17136</name>
    <dbReference type="NCBI Taxonomy" id="470145"/>
    <lineage>
        <taxon>Bacteria</taxon>
        <taxon>Pseudomonadati</taxon>
        <taxon>Bacteroidota</taxon>
        <taxon>Bacteroidia</taxon>
        <taxon>Bacteroidales</taxon>
        <taxon>Bacteroidaceae</taxon>
        <taxon>Phocaeicola</taxon>
    </lineage>
</organism>
<gene>
    <name evidence="1" type="ORF">BACCOP_00757</name>
</gene>
<protein>
    <submittedName>
        <fullName evidence="1">Uncharacterized protein</fullName>
    </submittedName>
</protein>
<dbReference type="HOGENOM" id="CLU_3180000_0_0_10"/>
<dbReference type="Proteomes" id="UP000003146">
    <property type="component" value="Unassembled WGS sequence"/>
</dbReference>
<dbReference type="STRING" id="470145.BACCOP_00757"/>
<dbReference type="AlphaFoldDB" id="B3JFV6"/>
<evidence type="ECO:0000313" key="1">
    <source>
        <dbReference type="EMBL" id="EDV02148.1"/>
    </source>
</evidence>
<accession>B3JFV6</accession>
<dbReference type="EMBL" id="ABIY02000060">
    <property type="protein sequence ID" value="EDV02148.1"/>
    <property type="molecule type" value="Genomic_DNA"/>
</dbReference>
<proteinExistence type="predicted"/>